<dbReference type="EMBL" id="JAPFFF010000421">
    <property type="protein sequence ID" value="KAK8834370.1"/>
    <property type="molecule type" value="Genomic_DNA"/>
</dbReference>
<comment type="caution">
    <text evidence="1">The sequence shown here is derived from an EMBL/GenBank/DDBJ whole genome shotgun (WGS) entry which is preliminary data.</text>
</comment>
<dbReference type="Gene3D" id="3.30.420.240">
    <property type="match status" value="1"/>
</dbReference>
<proteinExistence type="predicted"/>
<reference evidence="1 2" key="1">
    <citation type="submission" date="2024-04" db="EMBL/GenBank/DDBJ databases">
        <title>Tritrichomonas musculus Genome.</title>
        <authorList>
            <person name="Alves-Ferreira E."/>
            <person name="Grigg M."/>
            <person name="Lorenzi H."/>
            <person name="Galac M."/>
        </authorList>
    </citation>
    <scope>NUCLEOTIDE SEQUENCE [LARGE SCALE GENOMIC DNA]</scope>
    <source>
        <strain evidence="1 2">EAF2021</strain>
    </source>
</reference>
<evidence type="ECO:0000313" key="2">
    <source>
        <dbReference type="Proteomes" id="UP001470230"/>
    </source>
</evidence>
<name>A0ABR2GKA8_9EUKA</name>
<accession>A0ABR2GKA8</accession>
<dbReference type="Gene3D" id="3.40.50.300">
    <property type="entry name" value="P-loop containing nucleotide triphosphate hydrolases"/>
    <property type="match status" value="1"/>
</dbReference>
<keyword evidence="2" id="KW-1185">Reference proteome</keyword>
<sequence>MEFYIPKTIKEITTKKLELYEKWAEIVQWGRKSPAKFVEEFIGFKFIDNQKYIFLSSWDKQFILWACSRGIGKTTLVAPFVMAKQLLFSNHISYILSGISSQSQESFMKIEKIMKRQIESFPDLTDLFSQELVTSVSNQDGITHSPTGFHYSLFNGSEITSLSSDFDNLRGKRSNLNVYDECGFLDERLIQNSLPFLSVESDFKVSDYVNLDLEPKQIPNQALMCSSASDVDQYFFKAYKDWSKKMILGDPNYFVCDMNAEMGLHPTYGGTPIKPLLSKATIDNAMRDNKEKAMREYYNKFSANSGDNQPIKRSVLMRNTVLKLPIFYNDNKDKSLRKRYVIAYDPAQKIDNSAYAVMECVNEESIGWSGTFVNCGVFYDPKNKKPLQVPRQVKNLKEYIIKYNGKNPDYELIDLFVDAGSGGGGGILADYFMEDWKDSKGNTHRGLIDAEVSREYMEVFPNAYDCLHLISPSKFKTAMFDALIEYLNLGIIKFVGGNDNKEFITLFKDKNGEKEPYNYQLSMDEIMVYKNIELMQEELINIYRYNGTNNNYRYDLAPDKKNRNYNDDRAYVAALCAWGLFLLKKQDTIDRNVKDFNISDTVSCVTKISF</sequence>
<protein>
    <recommendedName>
        <fullName evidence="3">Terminase</fullName>
    </recommendedName>
</protein>
<dbReference type="InterPro" id="IPR027417">
    <property type="entry name" value="P-loop_NTPase"/>
</dbReference>
<evidence type="ECO:0008006" key="3">
    <source>
        <dbReference type="Google" id="ProtNLM"/>
    </source>
</evidence>
<organism evidence="1 2">
    <name type="scientific">Tritrichomonas musculus</name>
    <dbReference type="NCBI Taxonomy" id="1915356"/>
    <lineage>
        <taxon>Eukaryota</taxon>
        <taxon>Metamonada</taxon>
        <taxon>Parabasalia</taxon>
        <taxon>Tritrichomonadida</taxon>
        <taxon>Tritrichomonadidae</taxon>
        <taxon>Tritrichomonas</taxon>
    </lineage>
</organism>
<gene>
    <name evidence="1" type="ORF">M9Y10_031334</name>
</gene>
<evidence type="ECO:0000313" key="1">
    <source>
        <dbReference type="EMBL" id="KAK8834370.1"/>
    </source>
</evidence>
<dbReference type="Proteomes" id="UP001470230">
    <property type="component" value="Unassembled WGS sequence"/>
</dbReference>